<evidence type="ECO:0000313" key="2">
    <source>
        <dbReference type="Proteomes" id="UP000031366"/>
    </source>
</evidence>
<comment type="caution">
    <text evidence="1">The sequence shown here is derived from an EMBL/GenBank/DDBJ whole genome shotgun (WGS) entry which is preliminary data.</text>
</comment>
<proteinExistence type="predicted"/>
<organism evidence="1 2">
    <name type="scientific">Clostridium argentinense CDC 2741</name>
    <dbReference type="NCBI Taxonomy" id="1418104"/>
    <lineage>
        <taxon>Bacteria</taxon>
        <taxon>Bacillati</taxon>
        <taxon>Bacillota</taxon>
        <taxon>Clostridia</taxon>
        <taxon>Eubacteriales</taxon>
        <taxon>Clostridiaceae</taxon>
        <taxon>Clostridium</taxon>
    </lineage>
</organism>
<sequence length="86" mass="9645">MQKGSIYMSEVIRIEELIGHKDKTNDYKLGKIDSSYISGRPKIQFDGEDIASLKGYNYISSYTPKAGDRVLLQKVAGTYIILGKII</sequence>
<name>A0A0C1UL79_9CLOT</name>
<keyword evidence="2" id="KW-1185">Reference proteome</keyword>
<evidence type="ECO:0000313" key="1">
    <source>
        <dbReference type="EMBL" id="KIE48000.1"/>
    </source>
</evidence>
<protein>
    <submittedName>
        <fullName evidence="1">Uncharacterized protein</fullName>
    </submittedName>
</protein>
<dbReference type="EMBL" id="AYSO01000012">
    <property type="protein sequence ID" value="KIE48000.1"/>
    <property type="molecule type" value="Genomic_DNA"/>
</dbReference>
<dbReference type="AlphaFoldDB" id="A0A0C1UL79"/>
<gene>
    <name evidence="1" type="ORF">U732_3775</name>
</gene>
<reference evidence="1 2" key="1">
    <citation type="journal article" date="2015" name="Infect. Genet. Evol.">
        <title>Genomic sequences of six botulinum neurotoxin-producing strains representing three clostridial species illustrate the mobility and diversity of botulinum neurotoxin genes.</title>
        <authorList>
            <person name="Smith T.J."/>
            <person name="Hill K.K."/>
            <person name="Xie G."/>
            <person name="Foley B.T."/>
            <person name="Williamson C.H."/>
            <person name="Foster J.T."/>
            <person name="Johnson S.L."/>
            <person name="Chertkov O."/>
            <person name="Teshima H."/>
            <person name="Gibbons H.S."/>
            <person name="Johnsky L.A."/>
            <person name="Karavis M.A."/>
            <person name="Smith L.A."/>
        </authorList>
    </citation>
    <scope>NUCLEOTIDE SEQUENCE [LARGE SCALE GENOMIC DNA]</scope>
    <source>
        <strain evidence="1 2">CDC 2741</strain>
    </source>
</reference>
<accession>A0A0C1UL79</accession>
<dbReference type="Proteomes" id="UP000031366">
    <property type="component" value="Unassembled WGS sequence"/>
</dbReference>